<dbReference type="Pfam" id="PF12796">
    <property type="entry name" value="Ank_2"/>
    <property type="match status" value="2"/>
</dbReference>
<evidence type="ECO:0000313" key="6">
    <source>
        <dbReference type="Proteomes" id="UP000637906"/>
    </source>
</evidence>
<dbReference type="PANTHER" id="PTHR24198:SF165">
    <property type="entry name" value="ANKYRIN REPEAT-CONTAINING PROTEIN-RELATED"/>
    <property type="match status" value="1"/>
</dbReference>
<dbReference type="Proteomes" id="UP000637906">
    <property type="component" value="Unassembled WGS sequence"/>
</dbReference>
<dbReference type="Gene3D" id="1.25.40.20">
    <property type="entry name" value="Ankyrin repeat-containing domain"/>
    <property type="match status" value="1"/>
</dbReference>
<dbReference type="InterPro" id="IPR002110">
    <property type="entry name" value="Ankyrin_rpt"/>
</dbReference>
<gene>
    <name evidence="5" type="ORF">sL5_06530</name>
</gene>
<dbReference type="AlphaFoldDB" id="A0A8J3MP85"/>
<dbReference type="EMBL" id="BNGU01000025">
    <property type="protein sequence ID" value="GHM59660.1"/>
    <property type="molecule type" value="Genomic_DNA"/>
</dbReference>
<name>A0A8J3MP85_9RICK</name>
<dbReference type="PROSITE" id="PS50088">
    <property type="entry name" value="ANK_REPEAT"/>
    <property type="match status" value="2"/>
</dbReference>
<reference evidence="5 6" key="1">
    <citation type="journal article" date="2021" name="Microb. Ecol.">
        <title>Candidatus Mesenet longicola: Novel Endosymbionts of Brontispa longissima that Induce Cytoplasmic Incompatibility.</title>
        <authorList>
            <person name="Takano S."/>
            <person name="Gotoh Y."/>
            <person name="Hayashi T."/>
        </authorList>
    </citation>
    <scope>NUCLEOTIDE SEQUENCE [LARGE SCALE GENOMIC DNA]</scope>
    <source>
        <strain evidence="5">L5</strain>
    </source>
</reference>
<evidence type="ECO:0008006" key="7">
    <source>
        <dbReference type="Google" id="ProtNLM"/>
    </source>
</evidence>
<sequence>MIGYKEKPSAEEEFFDAIFYNNRLKVLSMLDSGFDINTANDLGQTPIYVAAAIYKNIPMIKTLAQFNPDFEKKSDIGYTPLSRALLRGYKHADQTLEIVETLLELGAKPTTVCNGAFPVHIAIVTGCRTDIIKELLTEDTVNAADYYGYFPLHLAVLYSHINIVKMLIEYEYTNINMSDRARNTPLILAAKLDNQEIASFLLNRGANIYLKNTNGEDFLACIIPKGKVCNIIHGINESRVSLEALGESGIESKNKSSIDLSKPGPSHTKVFSKHKKSKPYIIPTKLVKHQYIEAENNQNIYSSNSFTLPILQCKDYKLDTNPCRAPLGQLMNMCGNLTLDRSLESHRLEVIPSRSTASSSSCNSSLATKGSSNVNSPGSSLSDPFITQFESFARISSTSSSESDTMQNAKRRKLDCTFHANRSTFHP</sequence>
<keyword evidence="6" id="KW-1185">Reference proteome</keyword>
<dbReference type="PANTHER" id="PTHR24198">
    <property type="entry name" value="ANKYRIN REPEAT AND PROTEIN KINASE DOMAIN-CONTAINING PROTEIN"/>
    <property type="match status" value="1"/>
</dbReference>
<keyword evidence="2 3" id="KW-0040">ANK repeat</keyword>
<feature type="repeat" description="ANK" evidence="3">
    <location>
        <begin position="147"/>
        <end position="169"/>
    </location>
</feature>
<dbReference type="SMART" id="SM00248">
    <property type="entry name" value="ANK"/>
    <property type="match status" value="5"/>
</dbReference>
<proteinExistence type="predicted"/>
<organism evidence="5 6">
    <name type="scientific">Candidatus Mesenet longicola</name>
    <dbReference type="NCBI Taxonomy" id="1892558"/>
    <lineage>
        <taxon>Bacteria</taxon>
        <taxon>Pseudomonadati</taxon>
        <taxon>Pseudomonadota</taxon>
        <taxon>Alphaproteobacteria</taxon>
        <taxon>Rickettsiales</taxon>
        <taxon>Anaplasmataceae</taxon>
        <taxon>Candidatus Mesenet</taxon>
    </lineage>
</organism>
<evidence type="ECO:0000256" key="3">
    <source>
        <dbReference type="PROSITE-ProRule" id="PRU00023"/>
    </source>
</evidence>
<dbReference type="PROSITE" id="PS50297">
    <property type="entry name" value="ANK_REP_REGION"/>
    <property type="match status" value="2"/>
</dbReference>
<evidence type="ECO:0000256" key="1">
    <source>
        <dbReference type="ARBA" id="ARBA00022737"/>
    </source>
</evidence>
<protein>
    <recommendedName>
        <fullName evidence="7">Ankyrin repeat domain-containing protein</fullName>
    </recommendedName>
</protein>
<dbReference type="InterPro" id="IPR036770">
    <property type="entry name" value="Ankyrin_rpt-contain_sf"/>
</dbReference>
<feature type="region of interest" description="Disordered" evidence="4">
    <location>
        <begin position="354"/>
        <end position="380"/>
    </location>
</feature>
<feature type="repeat" description="ANK" evidence="3">
    <location>
        <begin position="181"/>
        <end position="213"/>
    </location>
</feature>
<dbReference type="SUPFAM" id="SSF48403">
    <property type="entry name" value="Ankyrin repeat"/>
    <property type="match status" value="1"/>
</dbReference>
<comment type="caution">
    <text evidence="5">The sequence shown here is derived from an EMBL/GenBank/DDBJ whole genome shotgun (WGS) entry which is preliminary data.</text>
</comment>
<evidence type="ECO:0000313" key="5">
    <source>
        <dbReference type="EMBL" id="GHM59660.1"/>
    </source>
</evidence>
<accession>A0A8J3MP85</accession>
<keyword evidence="1" id="KW-0677">Repeat</keyword>
<evidence type="ECO:0000256" key="2">
    <source>
        <dbReference type="ARBA" id="ARBA00023043"/>
    </source>
</evidence>
<evidence type="ECO:0000256" key="4">
    <source>
        <dbReference type="SAM" id="MobiDB-lite"/>
    </source>
</evidence>